<evidence type="ECO:0000256" key="2">
    <source>
        <dbReference type="ARBA" id="ARBA00022801"/>
    </source>
</evidence>
<dbReference type="SUPFAM" id="SSF52768">
    <property type="entry name" value="Arginase/deacetylase"/>
    <property type="match status" value="1"/>
</dbReference>
<keyword evidence="2" id="KW-0378">Hydrolase</keyword>
<name>A0ABT8WM80_9FLAO</name>
<dbReference type="EMBL" id="JAUOEL010000002">
    <property type="protein sequence ID" value="MDO5974253.1"/>
    <property type="molecule type" value="Genomic_DNA"/>
</dbReference>
<dbReference type="Gene3D" id="3.40.800.10">
    <property type="entry name" value="Ureohydrolase domain"/>
    <property type="match status" value="1"/>
</dbReference>
<evidence type="ECO:0000256" key="3">
    <source>
        <dbReference type="ARBA" id="ARBA00023211"/>
    </source>
</evidence>
<dbReference type="InterPro" id="IPR006035">
    <property type="entry name" value="Ureohydrolase"/>
</dbReference>
<keyword evidence="3" id="KW-0464">Manganese</keyword>
<dbReference type="CDD" id="cd09999">
    <property type="entry name" value="Arginase-like_1"/>
    <property type="match status" value="1"/>
</dbReference>
<evidence type="ECO:0000256" key="4">
    <source>
        <dbReference type="PROSITE-ProRule" id="PRU00742"/>
    </source>
</evidence>
<organism evidence="5 6">
    <name type="scientific">Flavivirga jejuensis</name>
    <dbReference type="NCBI Taxonomy" id="870487"/>
    <lineage>
        <taxon>Bacteria</taxon>
        <taxon>Pseudomonadati</taxon>
        <taxon>Bacteroidota</taxon>
        <taxon>Flavobacteriia</taxon>
        <taxon>Flavobacteriales</taxon>
        <taxon>Flavobacteriaceae</taxon>
        <taxon>Flavivirga</taxon>
    </lineage>
</organism>
<keyword evidence="6" id="KW-1185">Reference proteome</keyword>
<accession>A0ABT8WM80</accession>
<dbReference type="PRINTS" id="PR00116">
    <property type="entry name" value="ARGINASE"/>
</dbReference>
<dbReference type="InterPro" id="IPR023696">
    <property type="entry name" value="Ureohydrolase_dom_sf"/>
</dbReference>
<protein>
    <submittedName>
        <fullName evidence="5">Arginase family protein</fullName>
    </submittedName>
</protein>
<comment type="similarity">
    <text evidence="4">Belongs to the arginase family.</text>
</comment>
<evidence type="ECO:0000256" key="1">
    <source>
        <dbReference type="ARBA" id="ARBA00022723"/>
    </source>
</evidence>
<evidence type="ECO:0000313" key="5">
    <source>
        <dbReference type="EMBL" id="MDO5974253.1"/>
    </source>
</evidence>
<dbReference type="RefSeq" id="WP_303301388.1">
    <property type="nucleotide sequence ID" value="NZ_BAABDA010000051.1"/>
</dbReference>
<proteinExistence type="inferred from homology"/>
<gene>
    <name evidence="5" type="ORF">Q4Q40_08660</name>
</gene>
<reference evidence="5" key="1">
    <citation type="submission" date="2023-07" db="EMBL/GenBank/DDBJ databases">
        <title>Two novel species in the genus Flavivirga.</title>
        <authorList>
            <person name="Kwon K."/>
        </authorList>
    </citation>
    <scope>NUCLEOTIDE SEQUENCE</scope>
    <source>
        <strain evidence="5">KACC 14158</strain>
    </source>
</reference>
<dbReference type="PANTHER" id="PTHR43782">
    <property type="entry name" value="ARGINASE"/>
    <property type="match status" value="1"/>
</dbReference>
<keyword evidence="1" id="KW-0479">Metal-binding</keyword>
<dbReference type="PROSITE" id="PS51409">
    <property type="entry name" value="ARGINASE_2"/>
    <property type="match status" value="1"/>
</dbReference>
<comment type="caution">
    <text evidence="5">The sequence shown here is derived from an EMBL/GenBank/DDBJ whole genome shotgun (WGS) entry which is preliminary data.</text>
</comment>
<dbReference type="Proteomes" id="UP001176806">
    <property type="component" value="Unassembled WGS sequence"/>
</dbReference>
<sequence length="303" mass="34342">MNSNKINILEFPSNLGLKKSNSEIEPGVKKLPEWLKRHGFHKKINPEKTLRIEPPKYTMDLDVESGVRNADKIIEYAIKQSKILSDTIDKNIFQVIIGGDCSILIGNSIALKQKGNYGLFFIDGHTDFIWPELSGTGGAAGMDLAIVTGYGHNKLTNIYNQKPYFKEKNVFCVGNREYDPEYVSPILESDIQYFDLKRLRSNGFTKTANQFLELVWQNNLDGFFIHLDVDVLNDDIMPAVDSREIDGLTYKEFRELLTPLLSSKKAVGIEITILDPNLDPKGKYVDEFIKNFIEILENGKAST</sequence>
<dbReference type="PANTHER" id="PTHR43782:SF3">
    <property type="entry name" value="ARGINASE"/>
    <property type="match status" value="1"/>
</dbReference>
<evidence type="ECO:0000313" key="6">
    <source>
        <dbReference type="Proteomes" id="UP001176806"/>
    </source>
</evidence>
<dbReference type="Pfam" id="PF00491">
    <property type="entry name" value="Arginase"/>
    <property type="match status" value="1"/>
</dbReference>